<accession>A0ABT3IIU2</accession>
<gene>
    <name evidence="2" type="ORF">OL497_07175</name>
</gene>
<feature type="transmembrane region" description="Helical" evidence="1">
    <location>
        <begin position="70"/>
        <end position="89"/>
    </location>
</feature>
<dbReference type="RefSeq" id="WP_264729189.1">
    <property type="nucleotide sequence ID" value="NZ_JAPDNR010000001.1"/>
</dbReference>
<keyword evidence="1" id="KW-1133">Transmembrane helix</keyword>
<reference evidence="2 3" key="1">
    <citation type="submission" date="2022-10" db="EMBL/GenBank/DDBJ databases">
        <title>Chitinophaga nivalis PC15 sp. nov., isolated from Pyeongchang county, South Korea.</title>
        <authorList>
            <person name="Trinh H.N."/>
        </authorList>
    </citation>
    <scope>NUCLEOTIDE SEQUENCE [LARGE SCALE GENOMIC DNA]</scope>
    <source>
        <strain evidence="2 3">PC14</strain>
    </source>
</reference>
<evidence type="ECO:0000313" key="3">
    <source>
        <dbReference type="Proteomes" id="UP001207742"/>
    </source>
</evidence>
<protein>
    <submittedName>
        <fullName evidence="2">Uncharacterized protein</fullName>
    </submittedName>
</protein>
<sequence length="179" mass="20825">MDDTPFPDDGRPISLLPKRYYLVVNTTMELPVIQYRRHRVAFTVVAVTGLGVAVWAYAADTKEDGLSFWSWVFLILGLIIAVICGWRAINRSVILELNHTGIQYKKRLFTWDKVLSYAIRVVKTDTSDFHYLLLRLNGNEDYLEIQLDWLDNYETLSEYMAAYADVYKVTFDGLIQEER</sequence>
<proteinExistence type="predicted"/>
<dbReference type="Proteomes" id="UP001207742">
    <property type="component" value="Unassembled WGS sequence"/>
</dbReference>
<feature type="transmembrane region" description="Helical" evidence="1">
    <location>
        <begin position="40"/>
        <end position="58"/>
    </location>
</feature>
<keyword evidence="1" id="KW-0812">Transmembrane</keyword>
<name>A0ABT3IIU2_9BACT</name>
<keyword evidence="1" id="KW-0472">Membrane</keyword>
<keyword evidence="3" id="KW-1185">Reference proteome</keyword>
<organism evidence="2 3">
    <name type="scientific">Chitinophaga nivalis</name>
    <dbReference type="NCBI Taxonomy" id="2991709"/>
    <lineage>
        <taxon>Bacteria</taxon>
        <taxon>Pseudomonadati</taxon>
        <taxon>Bacteroidota</taxon>
        <taxon>Chitinophagia</taxon>
        <taxon>Chitinophagales</taxon>
        <taxon>Chitinophagaceae</taxon>
        <taxon>Chitinophaga</taxon>
    </lineage>
</organism>
<evidence type="ECO:0000256" key="1">
    <source>
        <dbReference type="SAM" id="Phobius"/>
    </source>
</evidence>
<comment type="caution">
    <text evidence="2">The sequence shown here is derived from an EMBL/GenBank/DDBJ whole genome shotgun (WGS) entry which is preliminary data.</text>
</comment>
<dbReference type="EMBL" id="JAPDNS010000001">
    <property type="protein sequence ID" value="MCW3483669.1"/>
    <property type="molecule type" value="Genomic_DNA"/>
</dbReference>
<evidence type="ECO:0000313" key="2">
    <source>
        <dbReference type="EMBL" id="MCW3483669.1"/>
    </source>
</evidence>